<dbReference type="Pfam" id="PF15579">
    <property type="entry name" value="Imm52"/>
    <property type="match status" value="1"/>
</dbReference>
<evidence type="ECO:0000259" key="1">
    <source>
        <dbReference type="Pfam" id="PF15579"/>
    </source>
</evidence>
<dbReference type="PIRSF" id="PIRSF029636">
    <property type="entry name" value="UCP029636"/>
    <property type="match status" value="1"/>
</dbReference>
<proteinExistence type="predicted"/>
<name>A0A7Z0B509_9BURK</name>
<organism evidence="2 3">
    <name type="scientific">Paraburkholderia bryophila</name>
    <dbReference type="NCBI Taxonomy" id="420952"/>
    <lineage>
        <taxon>Bacteria</taxon>
        <taxon>Pseudomonadati</taxon>
        <taxon>Pseudomonadota</taxon>
        <taxon>Betaproteobacteria</taxon>
        <taxon>Burkholderiales</taxon>
        <taxon>Burkholderiaceae</taxon>
        <taxon>Paraburkholderia</taxon>
    </lineage>
</organism>
<reference evidence="2 3" key="1">
    <citation type="submission" date="2020-07" db="EMBL/GenBank/DDBJ databases">
        <title>Exploring microbial biodiversity for novel pathways involved in the catabolism of aromatic compounds derived from lignin.</title>
        <authorList>
            <person name="Elkins J."/>
        </authorList>
    </citation>
    <scope>NUCLEOTIDE SEQUENCE [LARGE SCALE GENOMIC DNA]</scope>
    <source>
        <strain evidence="2 3">H2C3C</strain>
    </source>
</reference>
<comment type="caution">
    <text evidence="2">The sequence shown here is derived from an EMBL/GenBank/DDBJ whole genome shotgun (WGS) entry which is preliminary data.</text>
</comment>
<gene>
    <name evidence="2" type="ORF">GGD40_000948</name>
</gene>
<protein>
    <recommendedName>
        <fullName evidence="1">Immunity protein 52 domain-containing protein</fullName>
    </recommendedName>
</protein>
<dbReference type="Proteomes" id="UP000540929">
    <property type="component" value="Unassembled WGS sequence"/>
</dbReference>
<dbReference type="RefSeq" id="WP_179742929.1">
    <property type="nucleotide sequence ID" value="NZ_JACCAS010000001.1"/>
</dbReference>
<evidence type="ECO:0000313" key="2">
    <source>
        <dbReference type="EMBL" id="NYH21469.1"/>
    </source>
</evidence>
<feature type="domain" description="Immunity protein 52" evidence="1">
    <location>
        <begin position="42"/>
        <end position="235"/>
    </location>
</feature>
<keyword evidence="3" id="KW-1185">Reference proteome</keyword>
<dbReference type="AlphaFoldDB" id="A0A7Z0B509"/>
<dbReference type="InterPro" id="IPR028969">
    <property type="entry name" value="Imm52"/>
</dbReference>
<evidence type="ECO:0000313" key="3">
    <source>
        <dbReference type="Proteomes" id="UP000540929"/>
    </source>
</evidence>
<sequence>MEINAMFRDTFLSSSDFPAMLARESTIVDTLSTKSALMTRANWSLKGNTLDEATQYPAFTADGAASSPAIAVLTEEFRRGASNVSHAAIWNTRTGPNEGASMSCRVSDAKVLADNFALRVGVPACFAAADDLADVVRTIVATFQPMVVEASPAGYFEKQVFDDKPGVGWMLYLPKIITVQQVPEARALIPVPVNGKNQTGTIIVSVTDTVFSMDNPEHIEIANRIEIRLVDQNLLPRYADL</sequence>
<dbReference type="EMBL" id="JACCAS010000001">
    <property type="protein sequence ID" value="NYH21469.1"/>
    <property type="molecule type" value="Genomic_DNA"/>
</dbReference>
<accession>A0A7Z0B509</accession>
<dbReference type="InterPro" id="IPR016929">
    <property type="entry name" value="TsiT-like"/>
</dbReference>